<evidence type="ECO:0000313" key="5">
    <source>
        <dbReference type="EMBL" id="MBA8929057.1"/>
    </source>
</evidence>
<dbReference type="InterPro" id="IPR020598">
    <property type="entry name" value="rRNA_Ade_methylase_Trfase_N"/>
</dbReference>
<organism evidence="5 6">
    <name type="scientific">Kutzneria viridogrisea</name>
    <dbReference type="NCBI Taxonomy" id="47990"/>
    <lineage>
        <taxon>Bacteria</taxon>
        <taxon>Bacillati</taxon>
        <taxon>Actinomycetota</taxon>
        <taxon>Actinomycetes</taxon>
        <taxon>Pseudonocardiales</taxon>
        <taxon>Pseudonocardiaceae</taxon>
        <taxon>Kutzneria</taxon>
    </lineage>
</organism>
<dbReference type="Proteomes" id="UP000517916">
    <property type="component" value="Unassembled WGS sequence"/>
</dbReference>
<dbReference type="SMART" id="SM00650">
    <property type="entry name" value="rADc"/>
    <property type="match status" value="1"/>
</dbReference>
<keyword evidence="1" id="KW-0489">Methyltransferase</keyword>
<evidence type="ECO:0000256" key="2">
    <source>
        <dbReference type="ARBA" id="ARBA00022679"/>
    </source>
</evidence>
<evidence type="ECO:0000256" key="3">
    <source>
        <dbReference type="ARBA" id="ARBA00022691"/>
    </source>
</evidence>
<dbReference type="RefSeq" id="WP_025353848.1">
    <property type="nucleotide sequence ID" value="NZ_BAAABQ010000022.1"/>
</dbReference>
<keyword evidence="2" id="KW-0808">Transferase</keyword>
<evidence type="ECO:0000256" key="1">
    <source>
        <dbReference type="ARBA" id="ARBA00022603"/>
    </source>
</evidence>
<dbReference type="CDD" id="cd02440">
    <property type="entry name" value="AdoMet_MTases"/>
    <property type="match status" value="1"/>
</dbReference>
<dbReference type="SUPFAM" id="SSF53335">
    <property type="entry name" value="S-adenosyl-L-methionine-dependent methyltransferases"/>
    <property type="match status" value="1"/>
</dbReference>
<keyword evidence="6" id="KW-1185">Reference proteome</keyword>
<feature type="domain" description="Ribosomal RNA adenine methylase transferase N-terminal" evidence="4">
    <location>
        <begin position="35"/>
        <end position="195"/>
    </location>
</feature>
<accession>A0ABR6BQ88</accession>
<gene>
    <name evidence="5" type="ORF">BC739_006275</name>
</gene>
<evidence type="ECO:0000313" key="6">
    <source>
        <dbReference type="Proteomes" id="UP000517916"/>
    </source>
</evidence>
<dbReference type="EMBL" id="JACJID010000005">
    <property type="protein sequence ID" value="MBA8929057.1"/>
    <property type="molecule type" value="Genomic_DNA"/>
</dbReference>
<dbReference type="Gene3D" id="3.40.50.150">
    <property type="entry name" value="Vaccinia Virus protein VP39"/>
    <property type="match status" value="1"/>
</dbReference>
<sequence>MSGTGARTADSKIFFREFLRSPLVTASAIPSSRQLAEQMIAPIPEHGDPVVVELGPGTGAFTRAIQRRLAGRGRHIAIELNPRLAGVLAERFPEVEVLIGDACTIPELLAERGLSADVVISGLPWAAYQGPLIPAIAEAMAPTGTFTQFTYVWTRWAAPSRRQLAGLRGAFEEVVLSRTIWQNVPPALVYVSRRPRTA</sequence>
<keyword evidence="3" id="KW-0949">S-adenosyl-L-methionine</keyword>
<reference evidence="5 6" key="1">
    <citation type="submission" date="2020-08" db="EMBL/GenBank/DDBJ databases">
        <title>Genomic Encyclopedia of Archaeal and Bacterial Type Strains, Phase II (KMG-II): from individual species to whole genera.</title>
        <authorList>
            <person name="Goeker M."/>
        </authorList>
    </citation>
    <scope>NUCLEOTIDE SEQUENCE [LARGE SCALE GENOMIC DNA]</scope>
    <source>
        <strain evidence="5 6">DSM 43850</strain>
    </source>
</reference>
<proteinExistence type="predicted"/>
<comment type="caution">
    <text evidence="5">The sequence shown here is derived from an EMBL/GenBank/DDBJ whole genome shotgun (WGS) entry which is preliminary data.</text>
</comment>
<evidence type="ECO:0000259" key="4">
    <source>
        <dbReference type="SMART" id="SM00650"/>
    </source>
</evidence>
<protein>
    <submittedName>
        <fullName evidence="5">Phospholipid N-methyltransferase</fullName>
    </submittedName>
</protein>
<name>A0ABR6BQ88_9PSEU</name>
<dbReference type="InterPro" id="IPR029063">
    <property type="entry name" value="SAM-dependent_MTases_sf"/>
</dbReference>